<sequence>MKLALPARLKEKLMNCEIDDLLQRALNSLAKASSLIRKLATTSPHASLEVLEEHVVALQAVRNELADRTGRSALE</sequence>
<dbReference type="AlphaFoldDB" id="A0A3G7U2S8"/>
<gene>
    <name evidence="1" type="ORF">C4K03_0809</name>
</gene>
<dbReference type="EMBL" id="CP027754">
    <property type="protein sequence ID" value="AZE52982.1"/>
    <property type="molecule type" value="Genomic_DNA"/>
</dbReference>
<protein>
    <submittedName>
        <fullName evidence="1">Uncharacterized protein</fullName>
    </submittedName>
</protein>
<name>A0A3G7U2S8_9PSED</name>
<reference evidence="1 2" key="1">
    <citation type="submission" date="2018-03" db="EMBL/GenBank/DDBJ databases">
        <title>Diversity of phytobeneficial traits revealed by whole-genome analysis of worldwide-isolated phenazine-producing Pseudomonas spp.</title>
        <authorList>
            <person name="Biessy A."/>
            <person name="Novinscak A."/>
            <person name="Blom J."/>
            <person name="Leger G."/>
            <person name="Thomashow L.S."/>
            <person name="Cazorla F.M."/>
            <person name="Josic D."/>
            <person name="Filion M."/>
        </authorList>
    </citation>
    <scope>NUCLEOTIDE SEQUENCE [LARGE SCALE GENOMIC DNA]</scope>
    <source>
        <strain evidence="1 2">30B</strain>
    </source>
</reference>
<proteinExistence type="predicted"/>
<accession>A0A3G7U2S8</accession>
<dbReference type="RefSeq" id="WP_124376232.1">
    <property type="nucleotide sequence ID" value="NZ_CP027754.1"/>
</dbReference>
<evidence type="ECO:0000313" key="1">
    <source>
        <dbReference type="EMBL" id="AZE52982.1"/>
    </source>
</evidence>
<organism evidence="1 2">
    <name type="scientific">Pseudomonas synxantha</name>
    <dbReference type="NCBI Taxonomy" id="47883"/>
    <lineage>
        <taxon>Bacteria</taxon>
        <taxon>Pseudomonadati</taxon>
        <taxon>Pseudomonadota</taxon>
        <taxon>Gammaproteobacteria</taxon>
        <taxon>Pseudomonadales</taxon>
        <taxon>Pseudomonadaceae</taxon>
        <taxon>Pseudomonas</taxon>
    </lineage>
</organism>
<evidence type="ECO:0000313" key="2">
    <source>
        <dbReference type="Proteomes" id="UP000268696"/>
    </source>
</evidence>
<dbReference type="Proteomes" id="UP000268696">
    <property type="component" value="Chromosome"/>
</dbReference>